<dbReference type="Proteomes" id="UP001362999">
    <property type="component" value="Unassembled WGS sequence"/>
</dbReference>
<evidence type="ECO:0000256" key="2">
    <source>
        <dbReference type="ARBA" id="ARBA00022771"/>
    </source>
</evidence>
<reference evidence="6 7" key="1">
    <citation type="journal article" date="2024" name="J Genomics">
        <title>Draft genome sequencing and assembly of Favolaschia claudopus CIRM-BRFM 2984 isolated from oak limbs.</title>
        <authorList>
            <person name="Navarro D."/>
            <person name="Drula E."/>
            <person name="Chaduli D."/>
            <person name="Cazenave R."/>
            <person name="Ahrendt S."/>
            <person name="Wang J."/>
            <person name="Lipzen A."/>
            <person name="Daum C."/>
            <person name="Barry K."/>
            <person name="Grigoriev I.V."/>
            <person name="Favel A."/>
            <person name="Rosso M.N."/>
            <person name="Martin F."/>
        </authorList>
    </citation>
    <scope>NUCLEOTIDE SEQUENCE [LARGE SCALE GENOMIC DNA]</scope>
    <source>
        <strain evidence="6 7">CIRM-BRFM 2984</strain>
    </source>
</reference>
<name>A0AAW0ADI2_9AGAR</name>
<proteinExistence type="predicted"/>
<feature type="domain" description="MYND-type" evidence="5">
    <location>
        <begin position="138"/>
        <end position="174"/>
    </location>
</feature>
<evidence type="ECO:0000256" key="4">
    <source>
        <dbReference type="PROSITE-ProRule" id="PRU00134"/>
    </source>
</evidence>
<gene>
    <name evidence="6" type="ORF">R3P38DRAFT_3034226</name>
</gene>
<dbReference type="Pfam" id="PF01753">
    <property type="entry name" value="zf-MYND"/>
    <property type="match status" value="1"/>
</dbReference>
<evidence type="ECO:0000259" key="5">
    <source>
        <dbReference type="PROSITE" id="PS50865"/>
    </source>
</evidence>
<dbReference type="PROSITE" id="PS50865">
    <property type="entry name" value="ZF_MYND_2"/>
    <property type="match status" value="1"/>
</dbReference>
<keyword evidence="2 4" id="KW-0863">Zinc-finger</keyword>
<organism evidence="6 7">
    <name type="scientific">Favolaschia claudopus</name>
    <dbReference type="NCBI Taxonomy" id="2862362"/>
    <lineage>
        <taxon>Eukaryota</taxon>
        <taxon>Fungi</taxon>
        <taxon>Dikarya</taxon>
        <taxon>Basidiomycota</taxon>
        <taxon>Agaricomycotina</taxon>
        <taxon>Agaricomycetes</taxon>
        <taxon>Agaricomycetidae</taxon>
        <taxon>Agaricales</taxon>
        <taxon>Marasmiineae</taxon>
        <taxon>Mycenaceae</taxon>
        <taxon>Favolaschia</taxon>
    </lineage>
</organism>
<dbReference type="GO" id="GO:0008270">
    <property type="term" value="F:zinc ion binding"/>
    <property type="evidence" value="ECO:0007669"/>
    <property type="project" value="UniProtKB-KW"/>
</dbReference>
<keyword evidence="3" id="KW-0862">Zinc</keyword>
<evidence type="ECO:0000313" key="6">
    <source>
        <dbReference type="EMBL" id="KAK7007030.1"/>
    </source>
</evidence>
<evidence type="ECO:0000313" key="7">
    <source>
        <dbReference type="Proteomes" id="UP001362999"/>
    </source>
</evidence>
<dbReference type="InterPro" id="IPR002893">
    <property type="entry name" value="Znf_MYND"/>
</dbReference>
<dbReference type="SUPFAM" id="SSF144232">
    <property type="entry name" value="HIT/MYND zinc finger-like"/>
    <property type="match status" value="1"/>
</dbReference>
<accession>A0AAW0ADI2</accession>
<evidence type="ECO:0000256" key="3">
    <source>
        <dbReference type="ARBA" id="ARBA00022833"/>
    </source>
</evidence>
<keyword evidence="7" id="KW-1185">Reference proteome</keyword>
<comment type="caution">
    <text evidence="6">The sequence shown here is derived from an EMBL/GenBank/DDBJ whole genome shotgun (WGS) entry which is preliminary data.</text>
</comment>
<dbReference type="AlphaFoldDB" id="A0AAW0ADI2"/>
<evidence type="ECO:0000256" key="1">
    <source>
        <dbReference type="ARBA" id="ARBA00022723"/>
    </source>
</evidence>
<dbReference type="Gene3D" id="6.10.140.2220">
    <property type="match status" value="1"/>
</dbReference>
<dbReference type="EMBL" id="JAWWNJ010000073">
    <property type="protein sequence ID" value="KAK7007030.1"/>
    <property type="molecule type" value="Genomic_DNA"/>
</dbReference>
<sequence length="190" mass="21721">MSSIPTAVDLENESIFPPFHNLPSEYLRKAPKLKSHWCFLAEIHEIVPYLRPMYTVKDKTGAEHLVVFYLDNGTRIPTALEKSRKTYTMCIMDAVKHQFMDGQVGIRVEDEKSVKILPCTLQQLFNIRDNIVNLQGVCNVCCGPSSLKCSKCKISYCGKTCQLNDWNGWHKVECKVAQQLSEWGAFDWDS</sequence>
<keyword evidence="1" id="KW-0479">Metal-binding</keyword>
<protein>
    <submittedName>
        <fullName evidence="6">MYND-type domain-containing protein</fullName>
    </submittedName>
</protein>